<dbReference type="AlphaFoldDB" id="A0A383R9I7"/>
<sequence>MTYDTVSVIWDTIQERFYNMIQELTDDDLSYGVGSATIGYMIRHNAEVEYLFADWYFGQELPADVEIRTSRGPSGDPNRYASILEMLQLIQHSQDHIRQAMCTLPEQAWHVPVKSPMGTITPLQAVGRLLYHTSLHAGQIAFILKHTNPASISAKQQRSAPATLH</sequence>
<dbReference type="RefSeq" id="WP_138185655.1">
    <property type="nucleotide sequence ID" value="NZ_LS992241.1"/>
</dbReference>
<dbReference type="InterPro" id="IPR024775">
    <property type="entry name" value="DinB-like"/>
</dbReference>
<gene>
    <name evidence="2" type="ORF">PBLR_12012</name>
</gene>
<proteinExistence type="predicted"/>
<protein>
    <recommendedName>
        <fullName evidence="1">DinB-like domain-containing protein</fullName>
    </recommendedName>
</protein>
<reference evidence="3" key="1">
    <citation type="submission" date="2018-08" db="EMBL/GenBank/DDBJ databases">
        <authorList>
            <person name="Chevrot R."/>
        </authorList>
    </citation>
    <scope>NUCLEOTIDE SEQUENCE [LARGE SCALE GENOMIC DNA]</scope>
</reference>
<organism evidence="2 3">
    <name type="scientific">Paenibacillus alvei</name>
    <name type="common">Bacillus alvei</name>
    <dbReference type="NCBI Taxonomy" id="44250"/>
    <lineage>
        <taxon>Bacteria</taxon>
        <taxon>Bacillati</taxon>
        <taxon>Bacillota</taxon>
        <taxon>Bacilli</taxon>
        <taxon>Bacillales</taxon>
        <taxon>Paenibacillaceae</taxon>
        <taxon>Paenibacillus</taxon>
    </lineage>
</organism>
<dbReference type="Pfam" id="PF12867">
    <property type="entry name" value="DinB_2"/>
    <property type="match status" value="1"/>
</dbReference>
<dbReference type="InterPro" id="IPR034660">
    <property type="entry name" value="DinB/YfiT-like"/>
</dbReference>
<dbReference type="Gene3D" id="1.20.120.450">
    <property type="entry name" value="dinb family like domain"/>
    <property type="match status" value="1"/>
</dbReference>
<name>A0A383R9I7_PAEAL</name>
<evidence type="ECO:0000313" key="3">
    <source>
        <dbReference type="Proteomes" id="UP000304148"/>
    </source>
</evidence>
<evidence type="ECO:0000259" key="1">
    <source>
        <dbReference type="Pfam" id="PF12867"/>
    </source>
</evidence>
<accession>A0A383R9I7</accession>
<evidence type="ECO:0000313" key="2">
    <source>
        <dbReference type="EMBL" id="SYX83590.1"/>
    </source>
</evidence>
<dbReference type="EMBL" id="LS992241">
    <property type="protein sequence ID" value="SYX83590.1"/>
    <property type="molecule type" value="Genomic_DNA"/>
</dbReference>
<dbReference type="Proteomes" id="UP000304148">
    <property type="component" value="Chromosome"/>
</dbReference>
<dbReference type="SUPFAM" id="SSF109854">
    <property type="entry name" value="DinB/YfiT-like putative metalloenzymes"/>
    <property type="match status" value="1"/>
</dbReference>
<feature type="domain" description="DinB-like" evidence="1">
    <location>
        <begin position="11"/>
        <end position="140"/>
    </location>
</feature>